<gene>
    <name evidence="2" type="ORF">BV510_01650</name>
    <name evidence="3" type="ORF">CRI78_06515</name>
</gene>
<proteinExistence type="predicted"/>
<keyword evidence="1" id="KW-0472">Membrane</keyword>
<comment type="caution">
    <text evidence="2">The sequence shown here is derived from an EMBL/GenBank/DDBJ whole genome shotgun (WGS) entry which is preliminary data.</text>
</comment>
<evidence type="ECO:0000256" key="1">
    <source>
        <dbReference type="SAM" id="Phobius"/>
    </source>
</evidence>
<reference evidence="3 5" key="2">
    <citation type="submission" date="2017-10" db="EMBL/GenBank/DDBJ databases">
        <title>The new phylogeny of genus Mycobacterium.</title>
        <authorList>
            <person name="Tortoli E."/>
            <person name="Trovato A."/>
            <person name="Cirillo D.M."/>
        </authorList>
    </citation>
    <scope>NUCLEOTIDE SEQUENCE [LARGE SCALE GENOMIC DNA]</scope>
    <source>
        <strain evidence="3 5">IP141170001</strain>
    </source>
</reference>
<dbReference type="EMBL" id="MIJD01000008">
    <property type="protein sequence ID" value="OPE56105.1"/>
    <property type="molecule type" value="Genomic_DNA"/>
</dbReference>
<protein>
    <submittedName>
        <fullName evidence="2">Uncharacterized protein</fullName>
    </submittedName>
</protein>
<feature type="transmembrane region" description="Helical" evidence="1">
    <location>
        <begin position="156"/>
        <end position="179"/>
    </location>
</feature>
<feature type="transmembrane region" description="Helical" evidence="1">
    <location>
        <begin position="7"/>
        <end position="25"/>
    </location>
</feature>
<dbReference type="EMBL" id="PDCR01000007">
    <property type="protein sequence ID" value="PEG55224.1"/>
    <property type="molecule type" value="Genomic_DNA"/>
</dbReference>
<name>A0A1Q4H9D2_9MYCO</name>
<keyword evidence="1" id="KW-1133">Transmembrane helix</keyword>
<keyword evidence="5" id="KW-1185">Reference proteome</keyword>
<keyword evidence="1" id="KW-0812">Transmembrane</keyword>
<dbReference type="AlphaFoldDB" id="A0A1Q4H9D2"/>
<evidence type="ECO:0000313" key="2">
    <source>
        <dbReference type="EMBL" id="OPE56105.1"/>
    </source>
</evidence>
<dbReference type="Proteomes" id="UP000191039">
    <property type="component" value="Unassembled WGS sequence"/>
</dbReference>
<evidence type="ECO:0000313" key="4">
    <source>
        <dbReference type="Proteomes" id="UP000191039"/>
    </source>
</evidence>
<feature type="transmembrane region" description="Helical" evidence="1">
    <location>
        <begin position="67"/>
        <end position="90"/>
    </location>
</feature>
<dbReference type="Proteomes" id="UP000220340">
    <property type="component" value="Unassembled WGS sequence"/>
</dbReference>
<evidence type="ECO:0000313" key="3">
    <source>
        <dbReference type="EMBL" id="PEG55224.1"/>
    </source>
</evidence>
<evidence type="ECO:0000313" key="5">
    <source>
        <dbReference type="Proteomes" id="UP000220340"/>
    </source>
</evidence>
<organism evidence="2 4">
    <name type="scientific">Mycolicibacterium diernhoferi</name>
    <dbReference type="NCBI Taxonomy" id="1801"/>
    <lineage>
        <taxon>Bacteria</taxon>
        <taxon>Bacillati</taxon>
        <taxon>Actinomycetota</taxon>
        <taxon>Actinomycetes</taxon>
        <taxon>Mycobacteriales</taxon>
        <taxon>Mycobacteriaceae</taxon>
        <taxon>Mycolicibacterium</taxon>
    </lineage>
</organism>
<reference evidence="2 4" key="1">
    <citation type="submission" date="2016-09" db="EMBL/GenBank/DDBJ databases">
        <title>genome sequences of unsequenced Mycobacteria.</title>
        <authorList>
            <person name="Greninger A.L."/>
            <person name="Jerome K.R."/>
            <person name="Mcnair B."/>
            <person name="Wallis C."/>
            <person name="Fang F."/>
        </authorList>
    </citation>
    <scope>NUCLEOTIDE SEQUENCE [LARGE SCALE GENOMIC DNA]</scope>
    <source>
        <strain evidence="2 4">BM1</strain>
    </source>
</reference>
<sequence length="185" mass="19578">MIRHLPWLVGAISVIGLIGTLFPMWSLNLAPRDFGFERSQLDIDDDGNFTVETISGLATVKFGFYDWILAAAPAAGLIPVVFAVTIATVVAQSLRRGASTMWAAVSAFSLCAIVVVSTTALRPQTRHSITGPLALELDDGNGLTSLNQPPSMDAQIGAGLVIAVVALVAVCGLTGWQYLVDRKQP</sequence>
<accession>A0A1Q4H9D2</accession>
<feature type="transmembrane region" description="Helical" evidence="1">
    <location>
        <begin position="102"/>
        <end position="121"/>
    </location>
</feature>